<organism evidence="2 3">
    <name type="scientific">Corynebacterium hansenii</name>
    <dbReference type="NCBI Taxonomy" id="394964"/>
    <lineage>
        <taxon>Bacteria</taxon>
        <taxon>Bacillati</taxon>
        <taxon>Actinomycetota</taxon>
        <taxon>Actinomycetes</taxon>
        <taxon>Mycobacteriales</taxon>
        <taxon>Corynebacteriaceae</taxon>
        <taxon>Corynebacterium</taxon>
    </lineage>
</organism>
<evidence type="ECO:0000313" key="2">
    <source>
        <dbReference type="EMBL" id="MFC3850691.1"/>
    </source>
</evidence>
<evidence type="ECO:0000313" key="3">
    <source>
        <dbReference type="Proteomes" id="UP001595751"/>
    </source>
</evidence>
<comment type="caution">
    <text evidence="2">The sequence shown here is derived from an EMBL/GenBank/DDBJ whole genome shotgun (WGS) entry which is preliminary data.</text>
</comment>
<keyword evidence="3" id="KW-1185">Reference proteome</keyword>
<dbReference type="InterPro" id="IPR018310">
    <property type="entry name" value="Put_endonuclease_Z1-dom"/>
</dbReference>
<name>A0ABV7ZRC6_9CORY</name>
<evidence type="ECO:0000259" key="1">
    <source>
        <dbReference type="Pfam" id="PF10593"/>
    </source>
</evidence>
<protein>
    <submittedName>
        <fullName evidence="2">Z1 domain-containing protein</fullName>
    </submittedName>
</protein>
<dbReference type="Proteomes" id="UP001595751">
    <property type="component" value="Unassembled WGS sequence"/>
</dbReference>
<gene>
    <name evidence="2" type="ORF">ACFORJ_11015</name>
</gene>
<dbReference type="Pfam" id="PF10593">
    <property type="entry name" value="Z1"/>
    <property type="match status" value="1"/>
</dbReference>
<proteinExistence type="predicted"/>
<sequence>MTNQGLTTSTFTDLREAIDTVLQTRRIVLTITLFDNINLQLDEDYSFKDLQNYVKCGTDADIAPLISFIMAAEAADGAAIKPKTDTEPGTHDRREWIIKRLGLTDLTEDLATRLPVKERTTVIDKDFVDWYKGERRTANANYWTIYEEVLKGKGWGADSITTVGNQATEVIRRLDDPLGPPRGGKRGLVVGYVQSGKTANFTAVIAKAIDAGYRFVVVLAGTLDILRTQTQRRLDMELFGKEAILDGRNEEDLTAFDLKAESYFDDDSDWDLDWDTERRGFVKHGGALGSAGYPKIRRLTTSHQDYVGSTGASNLDVVLHNRALPFNNPDNLLHSRTYVAVVKKNSKVLGKLNSDLKRLDPTIVQDLSVLIIDDESDQASINTIKPKKSSKEEVERTAVNRQIIDLLKFFPRSQYVGYTATPFANVFVNPDDPEDLYPRDFALMLSEPPAYRGAAWFHDRHERFEDDPEPTVENSRSMAFIRDIAESPTSSNDEPDPVFEEVRREEIQEALDMFVLTGAVKKYREKNSSLRFAHHTMLIHEAVDTATHEEAWALLKTLWEQSNYAEGGRDKELRELFDKNLKPVMDVKKYADGAPVPATFEDLKPDVFTNHITEAVQMMMGYSSEPPILQVNSVGGDEVDFERSSVWKVLVGGTKLSRGYTVEGLTVSYFRRRAGSADTLMQTGRWFGFRKGYQDLVRLYAPPTLVDMFEASMADENHFRTMLKAYAQLDKDGRAEVTPRDLPILVRQSLPDLSPTSANKMFNAYIKSTASAPNITDFNQVPAKDAIDHKRANIENFAIPLISGMKNETHDLAFVRYENSRAGDGIKVTAGYTPSYTAVVSSRELVDRLEQAYWYDDEDDERGNYYNNVVAPRLQYLKDLMGLDPDGDGPDSRFTETAVIVANPKSKSTPGIDLPGVKFRVPILRRARRTGTGRNDIIGSDRKHSYALESVAAGLPATYPRNEDWGHLSDKKRREFDTHPTSFRVDPTAEPFELDSAARHTRGAILLTFFDDREEDDVAEMYRKHGRIRWSPPDFRKGEVGVQISLNSPHAPISAQGHDAIVWGVHVPAKRDKPTVSKAEVKAEASS</sequence>
<reference evidence="3" key="1">
    <citation type="journal article" date="2019" name="Int. J. Syst. Evol. Microbiol.">
        <title>The Global Catalogue of Microorganisms (GCM) 10K type strain sequencing project: providing services to taxonomists for standard genome sequencing and annotation.</title>
        <authorList>
            <consortium name="The Broad Institute Genomics Platform"/>
            <consortium name="The Broad Institute Genome Sequencing Center for Infectious Disease"/>
            <person name="Wu L."/>
            <person name="Ma J."/>
        </authorList>
    </citation>
    <scope>NUCLEOTIDE SEQUENCE [LARGE SCALE GENOMIC DNA]</scope>
    <source>
        <strain evidence="3">CCUG 53252</strain>
    </source>
</reference>
<accession>A0ABV7ZRC6</accession>
<dbReference type="EMBL" id="JBHRZN010000004">
    <property type="protein sequence ID" value="MFC3850691.1"/>
    <property type="molecule type" value="Genomic_DNA"/>
</dbReference>
<dbReference type="RefSeq" id="WP_290292887.1">
    <property type="nucleotide sequence ID" value="NZ_CP047211.1"/>
</dbReference>
<feature type="domain" description="Putative endonuclease Z1" evidence="1">
    <location>
        <begin position="507"/>
        <end position="749"/>
    </location>
</feature>